<feature type="compositionally biased region" description="Low complexity" evidence="17">
    <location>
        <begin position="1008"/>
        <end position="1021"/>
    </location>
</feature>
<feature type="compositionally biased region" description="Polar residues" evidence="17">
    <location>
        <begin position="989"/>
        <end position="1007"/>
    </location>
</feature>
<keyword evidence="9" id="KW-0156">Chromatin regulator</keyword>
<dbReference type="SMART" id="SM00317">
    <property type="entry name" value="SET"/>
    <property type="match status" value="1"/>
</dbReference>
<feature type="domain" description="Post-SET" evidence="20">
    <location>
        <begin position="4304"/>
        <end position="4320"/>
    </location>
</feature>
<feature type="compositionally biased region" description="Polar residues" evidence="17">
    <location>
        <begin position="350"/>
        <end position="367"/>
    </location>
</feature>
<dbReference type="PROSITE" id="PS51030">
    <property type="entry name" value="NUCLEAR_REC_DBD_2"/>
    <property type="match status" value="1"/>
</dbReference>
<dbReference type="PANTHER" id="PTHR45838:SF4">
    <property type="entry name" value="HISTONE-LYSINE N-METHYLTRANSFERASE TRITHORAX"/>
    <property type="match status" value="1"/>
</dbReference>
<dbReference type="STRING" id="37653.A0A0L8FGZ9"/>
<feature type="region of interest" description="Disordered" evidence="17">
    <location>
        <begin position="1965"/>
        <end position="1987"/>
    </location>
</feature>
<feature type="region of interest" description="Disordered" evidence="17">
    <location>
        <begin position="3897"/>
        <end position="3936"/>
    </location>
</feature>
<keyword evidence="12" id="KW-0238">DNA-binding</keyword>
<dbReference type="PROSITE" id="PS50280">
    <property type="entry name" value="SET"/>
    <property type="match status" value="1"/>
</dbReference>
<dbReference type="InterPro" id="IPR013083">
    <property type="entry name" value="Znf_RING/FYVE/PHD"/>
</dbReference>
<dbReference type="OrthoDB" id="308383at2759"/>
<feature type="region of interest" description="Disordered" evidence="17">
    <location>
        <begin position="1635"/>
        <end position="1668"/>
    </location>
</feature>
<sequence>MARPRFPGRPGCRYERISVRYGEEEFRTQIDPNLGLVRSFYCGLKLFRELVGESDEDEEFEGFTLQDVRASTKKYTAMLSNFRNEQDSPETSNNSSSIPLASCHGHGASKTRRQRLRKKMASAVPCIKKGINNKSCFHSSRTVQSVYTAPEKVATAKLKNIKIRLEPDGKQAKIVRGRGRPSLYVHTVKEKKLAKLSVDNSKNICDSSQKHNASAVCKTVASGHKLSVIPHSKSKRLGKQLAKQLLLKARKGHESFSKDGHVDVTAAPGYHRKRFILPTKSSRSSRVIKPNKRFLEDDGYQIMFSKSHIVDSHSLSWFSDNSYPAAEANLLPFEVDNQKWKEASGKDSGESSQKSAPSTDCSRSVINPTARRKSNQGQKHVQLISGNSGLHAEHSTKKTWRKNSRNLAVSTATKTIASSNLHLGKDVGKFGKDKTNSKGFIPFHYASTDQTAPLKSSESLNSDLSKKSRRRGGSSKMDSLPLAPTYSQLGLHSECTDAKRDCKSGILHTPLNETSLTGPALSEQDINESSSVRITGMLGSGLELRGLHTPGEKGYTSTESGKIGLYDMPLIVEGKRQRKPSLRMRLKQSEEIFGSRETKRVDLRKIEIEGEDEETKRNQDSDNFSQDDNDEKNNSFGNETSEMENKPSLPPIEQSLPTLPTSPFCPKLELFSPTGCGGSFVSPNEKQKMVEPVEKDVDATRRSGNNILRKAKFQLNWAALNRSKAALARSLRAKMRHEERLEKKKLRAQEQKLKQTSATSPLPLSSLSVLSRGLIDVHGSPKQTAVKMEGSAANPLSPGGSTVPFENVALSSVSQDEEDCSSVKEGALKRSRKMCAICGDKIGVFPFLGVPCCTGCRKFYTLNARRKKNPHSCKKSGNCSITRLTKSQCNACRLRRCKEIFPSDIDAVTLASSEKQLSDNDLVFSPAKRSSPSVKKGEGISSTAVSCEEADFVQLMSPKNKQNNRRSRRTKDISDEKYLKEEVIHSEDNVCNPSESSSTANDTSTCRTPTGNKSTTTKSGSVLKLRRRRKVRCKQCEGCLADDCGVCVYCLDKPKYGGKNVIKQACINRRCKFPRYTKFATNSFITPKKESSENKVDSDAQCNISSNSQRCHRRGAGSGGSGGGQLDSGTSPGYHPKLSKPNVKLKRQFLFQQLKKRTKEKAVTLYGKSTDSVNMYVQAPPMFSGAAGFLSSKNLEHIAMRKWTSQDYMYSPTAYRIKVDYKDDCDLCRVWEQGLAILVSTPLCVRTMCYLCGSAGQHEFVYCQLCCEPFHMFCLEEDWRPTDKNIDNWCCYRCHYCQVCGQQNNLLQCKKCHETYHPECLGPNYPTKPSKKKKIWICTKCVRCKSCGATTPGNSGNATWMHDFSLCYECGKLMDKGNYCPICRKCYTDDDWDSKMVQCSSCDSWVHSKCAGLTDELYMMFSHLPEDVQYICSLCSEKSPAQWECIIQETMQHGFQRVMLALQHSKCAQHLLGPMAAKQGIEKFKKKNKPKNCKVNTCGDDDHDSSQDDSAVTSLSLGLPHCKSDPSPCHNAPVFKVPHTSPRSKSSSVVGTKTVVGSPNTSPVFSSVSGCDKLIKSEAVTTYSSTNKVATSISSSQICDSSQTHSSDKLNNSICSYSTSRKCLLESFNKNSEVISNVTSPPNNSSLQTNSPKDSETKAIDSSVPKTTAVSLPKTGGACRFVMGPMSPAGFFRRNISNRSHGISITSTSKVPTTPVSSNTTVSAKSSSIANTLTTQSPSTNTNLNPSNSIQTSESCNVSGFSPKAISYGNNPKIPSVSTVCSSSSVSTVSALNGTIMTPNIVSCFSDTKAQSPHGSLVSSVTTCSFNNPNNNAPSGVVPKTTTLTDVSLSQPLTTETANDATRICTNITTSCTTSSTVGVSMVGSVNVLSSVSYGSSFISTVSSTASITGSATSKFPGTVPSSNTTSTTASITSCISSVIKSSDTTKSLPSPAVSTVIYKSPVFSSPTHSLNTHQDTNNIKNTKSSDKLFKNNLSTNQKNQKNKTTHETSKLNTIIEEDEEIDFNNSTKCSATPVSTAHSTSSSAKTPSTNSISTAQSSLQTTNCPSPVPSEDSTTDSASEDSDDVSNFNYKDVATSLQKERQKLFSEARKNKSLYTSDDGNLKCIPELALKAEKVKEYPKNFHDVIEKINKLHYQSVHQFNEDMVRIIQTALSDSADQTVSRKRANNSVRSIFIKHMEKFFPWFNVKACALWNHNKNLPVDMLPNAVLPPSGDHIYAQWMIRPFQPYSTHDFPLRKTCTTPHKKPGSFSLSHNNKDNESEEGSTAVEVCEDFRTCVLCWKTSDLDPEEEGRLVYVGQDDWIHVNCALWSAEAFEEESDGTLQNVQPAISRGKMMRCDKCTRPGATVGCCHRGCPANFHFLCAKQEYCIFQEDKKVFCYNHRHKVDGDLVEDNDFDVIRRVCIYMDHQKYPKKSWVKGLPASGINVIIGSCTVECLGNLTPLSDRYDMLLPVGFRSTRVYWSTKHANKRCVYTCRISLAKPQCPKKPNKEQQKLQSAEHNTTKIEDPELLENSKIEELAKSKTLTAESAEDCGRLGGITNDDESVVKATSNEKEKDLVPESNEQSNNISSDKPTDPKDSTDLVLKESSNVDSQVAVVENLEDDIVFTSEEDKLLFGDGAQDLETVVVVAEAEDMTDEEAIQLAREALLAADSNFTENEISTELTESDKGELDSMKAPKFDSVVEPEIVECSSEQPIVIPSCIDGDLPDNINSSLDAISEVQVHSECDKEMMYLEDDNKPVQVISFNRKTLPLNKKTQNRYSKVGSRFQDDKSTRFSPIYGPKGDIIGHKLSITDALALKNSLPSNSQNNLKDHSKRRLKRFCSKKNVKLLELDKSSGGILKHRKMVSNELTSLLHADKSRIPSNLDKVSCNKGVQDLTSSSESTWLNDTFDLGKNSGKSKNSPPVKVYPLRQTVSRMCEQALAKRPLEAISRSCRDDRAKSSLSVLSTVETTTEEQVVVKRSEDIPLHDKIALKIRAESLAKSSPGERGPFKCPTCKRLYRTKESFETHVEKCDFELSTSEEEDDDQDGLRSPRRYLGNPRYPMRNSTLIQRVAAEVEAEMNFGKKIHSRKRSHDSMSGLDSESLDSIQNKAKQSRSRKSGDLCGQIGNEQTQPTENREEQIVCSSSCGDSESKDLDLSNENSTSQTNLSIKEDKLTHSNCLPESSFADDSDATLSPAQCDHGLSLNEESCDKQNASVSSESAAGTQSTTDRNNLDLLSELASKLSKPPKEGNCHESDAKRLKVDEESGRLGKQKLEVLNGIISEASFLKQSVSRDRDSIPSEILPSSNSSESVKQHNTIITDDKTESSLGELFTDKCKELEDSSHKSLFYQIFHNASASNSTSKSLNVMDPLAKSKFVSKMSSDETQTDDNAHQELLNKNKPMFNNSISKSPIEFSTNLVKNINTFAEISHINNPAISLVGTSSKASLTSLTASLSTNVNSSHISELNSSSTQLIQCQDSMAPQMLTTPVVTMALCNTVCNVQPQTTCVVAPAQSVQPLTMSMQSASPHLLSLTSVNTPYFNTSDLTSPALPTLASPVFSQAAVTPIAIAPPLPSQPPPTPTLSINYVGSFVLPSATDQLVNITPPLSSNPFSSIATSVPQLQSTANINTSESISKIQSATTMHHAPNTMMLQEGSMQNKSPYIIHKTSVPTMQNSSSVVKILVDNNPPTSFVTGSSIDSNSSNTAYNYSKLLQEIFKVTQPPTITNQTSLIASTVSSKSDSCQTTSTSIVENPMASPSLSSLPSSNHKRSPNRKLYSRISRVKPSGLKAPFVFRQNCNKSQLADSADAVKIVSGVEESSKFIQNMVSLSSSSDLQVVSNVNKSVLPSQKEQFNLVSRKRQSAAGLQSTKRILSFISSKNGIVSDQQKEKEERAVAFDSNNNTEDKATKNAGNQTLTPATDSPNQTSDATDSKVFDPFTPKVTLRKKPVRKARNLNFRRRPRDLRKTTGREGNQQNGGAPFAEVEEEVMETPFMSSQTRNSTGPLPQPKPDLNLPHLVFEISSDDGFYCRAHSIDDAWRQVYEAVQDVRALSKRKQLSYANIDGALMFGVSHRAVVYLLEQLHGAKKCYNYKFNYHSPPREYDEDDQEPTETSSGCIRTEPFSTRKPYDMFSFLMSRYRNRPQSNHATGDEEMALKSSRRPTSMDLPMAMRFRHLQAHAREAVGVYRSMIHGRGLFCKRNIDAGEMVIEYAGEVIRAELTDKREKFYESKGIGCYMFRIDDVEVVDATMHGNAARFINHSCDPNCYSKVIQVDGKKHIVIFAMRPIKRGEELTYDYKFPIEDIKIACTCGSRRCRKYLN</sequence>
<evidence type="ECO:0000256" key="1">
    <source>
        <dbReference type="ARBA" id="ARBA00004123"/>
    </source>
</evidence>
<feature type="region of interest" description="Disordered" evidence="17">
    <location>
        <begin position="83"/>
        <end position="115"/>
    </location>
</feature>
<evidence type="ECO:0000256" key="7">
    <source>
        <dbReference type="ARBA" id="ARBA00022771"/>
    </source>
</evidence>
<dbReference type="GO" id="GO:0035097">
    <property type="term" value="C:histone methyltransferase complex"/>
    <property type="evidence" value="ECO:0007669"/>
    <property type="project" value="TreeGrafter"/>
</dbReference>
<feature type="region of interest" description="Disordered" evidence="17">
    <location>
        <begin position="2567"/>
        <end position="2601"/>
    </location>
</feature>
<evidence type="ECO:0000259" key="23">
    <source>
        <dbReference type="PROSITE" id="PS51805"/>
    </source>
</evidence>
<dbReference type="SUPFAM" id="SSF82199">
    <property type="entry name" value="SET domain"/>
    <property type="match status" value="1"/>
</dbReference>
<dbReference type="InterPro" id="IPR011011">
    <property type="entry name" value="Znf_FYVE_PHD"/>
</dbReference>
<feature type="compositionally biased region" description="Polar residues" evidence="17">
    <location>
        <begin position="451"/>
        <end position="463"/>
    </location>
</feature>
<feature type="domain" description="PHD-type" evidence="18">
    <location>
        <begin position="1294"/>
        <end position="1344"/>
    </location>
</feature>
<dbReference type="PROSITE" id="PS51805">
    <property type="entry name" value="EPHD"/>
    <property type="match status" value="1"/>
</dbReference>
<evidence type="ECO:0000256" key="10">
    <source>
        <dbReference type="ARBA" id="ARBA00023015"/>
    </source>
</evidence>
<feature type="region of interest" description="Disordered" evidence="17">
    <location>
        <begin position="3294"/>
        <end position="3317"/>
    </location>
</feature>
<feature type="compositionally biased region" description="Polar residues" evidence="17">
    <location>
        <begin position="3911"/>
        <end position="3930"/>
    </location>
</feature>
<dbReference type="PROSITE" id="PS50868">
    <property type="entry name" value="POST_SET"/>
    <property type="match status" value="1"/>
</dbReference>
<dbReference type="GO" id="GO:0043565">
    <property type="term" value="F:sequence-specific DNA binding"/>
    <property type="evidence" value="ECO:0007669"/>
    <property type="project" value="InterPro"/>
</dbReference>
<keyword evidence="14" id="KW-0675">Receptor</keyword>
<dbReference type="Gene3D" id="3.30.160.360">
    <property type="match status" value="2"/>
</dbReference>
<evidence type="ECO:0000256" key="16">
    <source>
        <dbReference type="PROSITE-ProRule" id="PRU00509"/>
    </source>
</evidence>
<evidence type="ECO:0008006" key="25">
    <source>
        <dbReference type="Google" id="ProtNLM"/>
    </source>
</evidence>
<dbReference type="Pfam" id="PF00856">
    <property type="entry name" value="SET"/>
    <property type="match status" value="1"/>
</dbReference>
<dbReference type="SMART" id="SM00542">
    <property type="entry name" value="FYRC"/>
    <property type="match status" value="1"/>
</dbReference>
<feature type="compositionally biased region" description="Polar residues" evidence="17">
    <location>
        <begin position="83"/>
        <end position="99"/>
    </location>
</feature>
<feature type="domain" description="SET" evidence="19">
    <location>
        <begin position="4182"/>
        <end position="4298"/>
    </location>
</feature>
<feature type="domain" description="PHD-type" evidence="18">
    <location>
        <begin position="1377"/>
        <end position="1438"/>
    </location>
</feature>
<dbReference type="InterPro" id="IPR013088">
    <property type="entry name" value="Znf_NHR/GATA"/>
</dbReference>
<feature type="region of interest" description="Disordered" evidence="17">
    <location>
        <begin position="3037"/>
        <end position="3062"/>
    </location>
</feature>
<dbReference type="Pfam" id="PF13771">
    <property type="entry name" value="zf-HC5HC2H"/>
    <property type="match status" value="1"/>
</dbReference>
<feature type="compositionally biased region" description="Basic residues" evidence="17">
    <location>
        <begin position="3954"/>
        <end position="3964"/>
    </location>
</feature>
<evidence type="ECO:0000256" key="17">
    <source>
        <dbReference type="SAM" id="MobiDB-lite"/>
    </source>
</evidence>
<dbReference type="Gene3D" id="1.20.920.10">
    <property type="entry name" value="Bromodomain-like"/>
    <property type="match status" value="1"/>
</dbReference>
<evidence type="ECO:0000313" key="24">
    <source>
        <dbReference type="EMBL" id="KOF62924.1"/>
    </source>
</evidence>
<evidence type="ECO:0000256" key="3">
    <source>
        <dbReference type="ARBA" id="ARBA00022679"/>
    </source>
</evidence>
<dbReference type="GO" id="GO:0042800">
    <property type="term" value="F:histone H3K4 methyltransferase activity"/>
    <property type="evidence" value="ECO:0007669"/>
    <property type="project" value="TreeGrafter"/>
</dbReference>
<dbReference type="Gene3D" id="3.30.40.10">
    <property type="entry name" value="Zinc/RING finger domain, C3HC4 (zinc finger)"/>
    <property type="match status" value="3"/>
</dbReference>
<organism evidence="24">
    <name type="scientific">Octopus bimaculoides</name>
    <name type="common">California two-spotted octopus</name>
    <dbReference type="NCBI Taxonomy" id="37653"/>
    <lineage>
        <taxon>Eukaryota</taxon>
        <taxon>Metazoa</taxon>
        <taxon>Spiralia</taxon>
        <taxon>Lophotrochozoa</taxon>
        <taxon>Mollusca</taxon>
        <taxon>Cephalopoda</taxon>
        <taxon>Coleoidea</taxon>
        <taxon>Octopodiformes</taxon>
        <taxon>Octopoda</taxon>
        <taxon>Incirrata</taxon>
        <taxon>Octopodidae</taxon>
        <taxon>Octopus</taxon>
    </lineage>
</organism>
<dbReference type="InterPro" id="IPR001628">
    <property type="entry name" value="Znf_hrmn_rcpt"/>
</dbReference>
<keyword evidence="4" id="KW-0949">S-adenosyl-L-methionine</keyword>
<dbReference type="InterPro" id="IPR002857">
    <property type="entry name" value="Znf_CXXC"/>
</dbReference>
<feature type="compositionally biased region" description="Basic and acidic residues" evidence="17">
    <location>
        <begin position="604"/>
        <end position="620"/>
    </location>
</feature>
<feature type="compositionally biased region" description="Polar residues" evidence="17">
    <location>
        <begin position="1965"/>
        <end position="1983"/>
    </location>
</feature>
<feature type="compositionally biased region" description="Polar residues" evidence="17">
    <location>
        <begin position="3099"/>
        <end position="3112"/>
    </location>
</feature>
<proteinExistence type="predicted"/>
<dbReference type="SUPFAM" id="SSF57716">
    <property type="entry name" value="Glucocorticoid receptor-like (DNA-binding domain)"/>
    <property type="match status" value="1"/>
</dbReference>
<dbReference type="GO" id="GO:0003700">
    <property type="term" value="F:DNA-binding transcription factor activity"/>
    <property type="evidence" value="ECO:0007669"/>
    <property type="project" value="InterPro"/>
</dbReference>
<evidence type="ECO:0000256" key="2">
    <source>
        <dbReference type="ARBA" id="ARBA00022603"/>
    </source>
</evidence>
<dbReference type="Pfam" id="PF00628">
    <property type="entry name" value="PHD"/>
    <property type="match status" value="1"/>
</dbReference>
<feature type="compositionally biased region" description="Basic and acidic residues" evidence="17">
    <location>
        <begin position="2520"/>
        <end position="2531"/>
    </location>
</feature>
<dbReference type="InterPro" id="IPR003889">
    <property type="entry name" value="FYrich_C"/>
</dbReference>
<feature type="region of interest" description="Disordered" evidence="17">
    <location>
        <begin position="341"/>
        <end position="406"/>
    </location>
</feature>
<feature type="domain" description="PHD-type" evidence="18">
    <location>
        <begin position="1246"/>
        <end position="1297"/>
    </location>
</feature>
<feature type="region of interest" description="Disordered" evidence="17">
    <location>
        <begin position="2503"/>
        <end position="2531"/>
    </location>
</feature>
<dbReference type="SMART" id="SM00249">
    <property type="entry name" value="PHD"/>
    <property type="match status" value="4"/>
</dbReference>
<evidence type="ECO:0000256" key="4">
    <source>
        <dbReference type="ARBA" id="ARBA00022691"/>
    </source>
</evidence>
<evidence type="ECO:0000259" key="20">
    <source>
        <dbReference type="PROSITE" id="PS50868"/>
    </source>
</evidence>
<feature type="compositionally biased region" description="Basic and acidic residues" evidence="17">
    <location>
        <begin position="2592"/>
        <end position="2601"/>
    </location>
</feature>
<dbReference type="Pfam" id="PF05965">
    <property type="entry name" value="FYRC"/>
    <property type="match status" value="1"/>
</dbReference>
<feature type="domain" description="Nuclear receptor" evidence="21">
    <location>
        <begin position="832"/>
        <end position="910"/>
    </location>
</feature>
<evidence type="ECO:0000256" key="14">
    <source>
        <dbReference type="ARBA" id="ARBA00023170"/>
    </source>
</evidence>
<keyword evidence="6" id="KW-0677">Repeat</keyword>
<name>A0A0L8FGZ9_OCTBM</name>
<feature type="region of interest" description="Disordered" evidence="17">
    <location>
        <begin position="3954"/>
        <end position="3980"/>
    </location>
</feature>
<dbReference type="FunFam" id="3.30.40.10:FF:000394">
    <property type="entry name" value="Histone-lysine N-methyltransferase"/>
    <property type="match status" value="1"/>
</dbReference>
<dbReference type="GO" id="GO:0032259">
    <property type="term" value="P:methylation"/>
    <property type="evidence" value="ECO:0007669"/>
    <property type="project" value="UniProtKB-KW"/>
</dbReference>
<dbReference type="CDD" id="cd19170">
    <property type="entry name" value="SET_KMT2A_2B"/>
    <property type="match status" value="1"/>
</dbReference>
<evidence type="ECO:0000259" key="18">
    <source>
        <dbReference type="PROSITE" id="PS50016"/>
    </source>
</evidence>
<feature type="region of interest" description="Disordered" evidence="17">
    <location>
        <begin position="3085"/>
        <end position="3171"/>
    </location>
</feature>
<feature type="compositionally biased region" description="Low complexity" evidence="17">
    <location>
        <begin position="1704"/>
        <end position="1749"/>
    </location>
</feature>
<gene>
    <name evidence="24" type="ORF">OCBIM_22021200mg</name>
</gene>
<feature type="region of interest" description="Disordered" evidence="17">
    <location>
        <begin position="989"/>
        <end position="1021"/>
    </location>
</feature>
<dbReference type="SMART" id="SM00399">
    <property type="entry name" value="ZnF_C4"/>
    <property type="match status" value="1"/>
</dbReference>
<reference evidence="24" key="1">
    <citation type="submission" date="2015-07" db="EMBL/GenBank/DDBJ databases">
        <title>MeaNS - Measles Nucleotide Surveillance Program.</title>
        <authorList>
            <person name="Tran T."/>
            <person name="Druce J."/>
        </authorList>
    </citation>
    <scope>NUCLEOTIDE SEQUENCE</scope>
    <source>
        <strain evidence="24">UCB-OBI-ISO-001</strain>
        <tissue evidence="24">Gonad</tissue>
    </source>
</reference>
<evidence type="ECO:0000256" key="9">
    <source>
        <dbReference type="ARBA" id="ARBA00022853"/>
    </source>
</evidence>
<evidence type="ECO:0000259" key="21">
    <source>
        <dbReference type="PROSITE" id="PS51030"/>
    </source>
</evidence>
<dbReference type="CDD" id="cd15508">
    <property type="entry name" value="PHD3_KMT2A_like"/>
    <property type="match status" value="1"/>
</dbReference>
<keyword evidence="13" id="KW-0804">Transcription</keyword>
<feature type="compositionally biased region" description="Polar residues" evidence="17">
    <location>
        <begin position="2581"/>
        <end position="2591"/>
    </location>
</feature>
<feature type="compositionally biased region" description="Gly residues" evidence="17">
    <location>
        <begin position="1116"/>
        <end position="1126"/>
    </location>
</feature>
<feature type="domain" description="PHD-type" evidence="23">
    <location>
        <begin position="2293"/>
        <end position="2402"/>
    </location>
</feature>
<evidence type="ECO:0000256" key="5">
    <source>
        <dbReference type="ARBA" id="ARBA00022723"/>
    </source>
</evidence>
<feature type="compositionally biased region" description="Polar residues" evidence="17">
    <location>
        <begin position="2055"/>
        <end position="2066"/>
    </location>
</feature>
<dbReference type="InterPro" id="IPR019787">
    <property type="entry name" value="Znf_PHD-finger"/>
</dbReference>
<dbReference type="GO" id="GO:0008270">
    <property type="term" value="F:zinc ion binding"/>
    <property type="evidence" value="ECO:0007669"/>
    <property type="project" value="UniProtKB-KW"/>
</dbReference>
<dbReference type="GO" id="GO:0045893">
    <property type="term" value="P:positive regulation of DNA-templated transcription"/>
    <property type="evidence" value="ECO:0007669"/>
    <property type="project" value="TreeGrafter"/>
</dbReference>
<keyword evidence="10" id="KW-0805">Transcription regulation</keyword>
<dbReference type="FunFam" id="3.30.40.10:FF:000002">
    <property type="entry name" value="Histone-lysine N-methyltransferase"/>
    <property type="match status" value="1"/>
</dbReference>
<feature type="region of interest" description="Disordered" evidence="17">
    <location>
        <begin position="1704"/>
        <end position="1751"/>
    </location>
</feature>
<keyword evidence="7 16" id="KW-0863">Zinc-finger</keyword>
<keyword evidence="8" id="KW-0862">Zinc</keyword>
<keyword evidence="3" id="KW-0808">Transferase</keyword>
<protein>
    <recommendedName>
        <fullName evidence="25">[Histone H3]-lysine(4) N-trimethyltransferase</fullName>
    </recommendedName>
</protein>
<dbReference type="SUPFAM" id="SSF57903">
    <property type="entry name" value="FYVE/PHD zinc finger"/>
    <property type="match status" value="2"/>
</dbReference>
<feature type="region of interest" description="Disordered" evidence="17">
    <location>
        <begin position="3741"/>
        <end position="3775"/>
    </location>
</feature>
<dbReference type="InterPro" id="IPR001214">
    <property type="entry name" value="SET_dom"/>
</dbReference>
<feature type="domain" description="CXXC-type" evidence="22">
    <location>
        <begin position="1026"/>
        <end position="1072"/>
    </location>
</feature>
<evidence type="ECO:0000256" key="8">
    <source>
        <dbReference type="ARBA" id="ARBA00022833"/>
    </source>
</evidence>
<evidence type="ECO:0000256" key="15">
    <source>
        <dbReference type="ARBA" id="ARBA00023242"/>
    </source>
</evidence>
<evidence type="ECO:0000256" key="11">
    <source>
        <dbReference type="ARBA" id="ARBA00023117"/>
    </source>
</evidence>
<dbReference type="Pfam" id="PF05964">
    <property type="entry name" value="FYRN"/>
    <property type="match status" value="1"/>
</dbReference>
<dbReference type="InterPro" id="IPR046341">
    <property type="entry name" value="SET_dom_sf"/>
</dbReference>
<feature type="compositionally biased region" description="Low complexity" evidence="17">
    <location>
        <begin position="2031"/>
        <end position="2054"/>
    </location>
</feature>
<dbReference type="SMART" id="SM00541">
    <property type="entry name" value="FYRN"/>
    <property type="match status" value="1"/>
</dbReference>
<dbReference type="PROSITE" id="PS51542">
    <property type="entry name" value="FYRN"/>
    <property type="match status" value="1"/>
</dbReference>
<feature type="region of interest" description="Disordered" evidence="17">
    <location>
        <begin position="3211"/>
        <end position="3233"/>
    </location>
</feature>
<evidence type="ECO:0000256" key="12">
    <source>
        <dbReference type="ARBA" id="ARBA00023125"/>
    </source>
</evidence>
<evidence type="ECO:0000259" key="19">
    <source>
        <dbReference type="PROSITE" id="PS50280"/>
    </source>
</evidence>
<dbReference type="Pfam" id="PF00105">
    <property type="entry name" value="zf-C4"/>
    <property type="match status" value="1"/>
</dbReference>
<feature type="compositionally biased region" description="Low complexity" evidence="17">
    <location>
        <begin position="3758"/>
        <end position="3767"/>
    </location>
</feature>
<dbReference type="InterPro" id="IPR034732">
    <property type="entry name" value="EPHD"/>
</dbReference>
<dbReference type="Gene3D" id="2.170.270.10">
    <property type="entry name" value="SET domain"/>
    <property type="match status" value="1"/>
</dbReference>
<feature type="compositionally biased region" description="Polar residues" evidence="17">
    <location>
        <begin position="375"/>
        <end position="388"/>
    </location>
</feature>
<dbReference type="Gene3D" id="3.30.50.10">
    <property type="entry name" value="Erythroid Transcription Factor GATA-1, subunit A"/>
    <property type="match status" value="1"/>
</dbReference>
<comment type="subcellular location">
    <subcellularLocation>
        <location evidence="1">Nucleus</location>
    </subcellularLocation>
</comment>
<dbReference type="FunFam" id="2.170.270.10:FF:000004">
    <property type="entry name" value="Histone-lysine N-methyltransferase"/>
    <property type="match status" value="1"/>
</dbReference>
<dbReference type="InterPro" id="IPR036427">
    <property type="entry name" value="Bromodomain-like_sf"/>
</dbReference>
<dbReference type="KEGG" id="obi:106883428"/>
<feature type="compositionally biased region" description="Polar residues" evidence="17">
    <location>
        <begin position="1635"/>
        <end position="1652"/>
    </location>
</feature>
<keyword evidence="15" id="KW-0539">Nucleus</keyword>
<dbReference type="InterPro" id="IPR003888">
    <property type="entry name" value="FYrich_N"/>
</dbReference>
<dbReference type="PANTHER" id="PTHR45838">
    <property type="entry name" value="HISTONE-LYSINE-N-METHYLTRANSFERASE 2 KMT2 FAMILY MEMBER"/>
    <property type="match status" value="1"/>
</dbReference>
<evidence type="ECO:0000259" key="22">
    <source>
        <dbReference type="PROSITE" id="PS51058"/>
    </source>
</evidence>
<feature type="region of interest" description="Disordered" evidence="17">
    <location>
        <begin position="4101"/>
        <end position="4120"/>
    </location>
</feature>
<keyword evidence="2" id="KW-0489">Methyltransferase</keyword>
<feature type="compositionally biased region" description="Polar residues" evidence="17">
    <location>
        <begin position="3741"/>
        <end position="3752"/>
    </location>
</feature>
<dbReference type="PROSITE" id="PS51058">
    <property type="entry name" value="ZF_CXXC"/>
    <property type="match status" value="1"/>
</dbReference>
<evidence type="ECO:0000256" key="6">
    <source>
        <dbReference type="ARBA" id="ARBA00022737"/>
    </source>
</evidence>
<dbReference type="PROSITE" id="PS50016">
    <property type="entry name" value="ZF_PHD_2"/>
    <property type="match status" value="3"/>
</dbReference>
<feature type="region of interest" description="Disordered" evidence="17">
    <location>
        <begin position="604"/>
        <end position="661"/>
    </location>
</feature>
<dbReference type="EMBL" id="KQ432038">
    <property type="protein sequence ID" value="KOF62924.1"/>
    <property type="molecule type" value="Genomic_DNA"/>
</dbReference>
<feature type="compositionally biased region" description="Low complexity" evidence="17">
    <location>
        <begin position="3301"/>
        <end position="3313"/>
    </location>
</feature>
<keyword evidence="5" id="KW-0479">Metal-binding</keyword>
<keyword evidence="11" id="KW-0103">Bromodomain</keyword>
<feature type="compositionally biased region" description="Polar residues" evidence="17">
    <location>
        <begin position="3213"/>
        <end position="3232"/>
    </location>
</feature>
<dbReference type="PROSITE" id="PS51543">
    <property type="entry name" value="FYRC"/>
    <property type="match status" value="1"/>
</dbReference>
<accession>A0A0L8FGZ9</accession>
<feature type="compositionally biased region" description="Polar residues" evidence="17">
    <location>
        <begin position="3159"/>
        <end position="3170"/>
    </location>
</feature>
<evidence type="ECO:0000256" key="13">
    <source>
        <dbReference type="ARBA" id="ARBA00023163"/>
    </source>
</evidence>
<feature type="region of interest" description="Disordered" evidence="17">
    <location>
        <begin position="2027"/>
        <end position="2088"/>
    </location>
</feature>
<dbReference type="InterPro" id="IPR003616">
    <property type="entry name" value="Post-SET_dom"/>
</dbReference>
<feature type="region of interest" description="Disordered" evidence="17">
    <location>
        <begin position="451"/>
        <end position="483"/>
    </location>
</feature>
<feature type="region of interest" description="Disordered" evidence="17">
    <location>
        <begin position="1109"/>
        <end position="1140"/>
    </location>
</feature>
<dbReference type="Pfam" id="PF02008">
    <property type="entry name" value="zf-CXXC"/>
    <property type="match status" value="1"/>
</dbReference>
<dbReference type="InterPro" id="IPR047219">
    <property type="entry name" value="KMT2A_2B_SET"/>
</dbReference>
<dbReference type="CDD" id="cd15664">
    <property type="entry name" value="ePHD_KMT2A_like"/>
    <property type="match status" value="1"/>
</dbReference>
<dbReference type="InterPro" id="IPR001965">
    <property type="entry name" value="Znf_PHD"/>
</dbReference>